<feature type="transmembrane region" description="Helical" evidence="5">
    <location>
        <begin position="72"/>
        <end position="93"/>
    </location>
</feature>
<dbReference type="AlphaFoldDB" id="A0A3S0VBS5"/>
<name>A0A3S0VBS5_9MICO</name>
<keyword evidence="4 5" id="KW-0472">Membrane</keyword>
<evidence type="ECO:0000313" key="7">
    <source>
        <dbReference type="Proteomes" id="UP000274909"/>
    </source>
</evidence>
<reference evidence="6 7" key="1">
    <citation type="submission" date="2018-12" db="EMBL/GenBank/DDBJ databases">
        <authorList>
            <person name="Li F."/>
        </authorList>
    </citation>
    <scope>NUCLEOTIDE SEQUENCE [LARGE SCALE GENOMIC DNA]</scope>
    <source>
        <strain evidence="6 7">EGI 6500705</strain>
    </source>
</reference>
<dbReference type="RefSeq" id="WP_127049681.1">
    <property type="nucleotide sequence ID" value="NZ_RZGZ01000002.1"/>
</dbReference>
<dbReference type="Pfam" id="PF09685">
    <property type="entry name" value="MamF_MmsF"/>
    <property type="match status" value="1"/>
</dbReference>
<dbReference type="Proteomes" id="UP000274909">
    <property type="component" value="Unassembled WGS sequence"/>
</dbReference>
<dbReference type="EMBL" id="RZGZ01000002">
    <property type="protein sequence ID" value="RUR01792.1"/>
    <property type="molecule type" value="Genomic_DNA"/>
</dbReference>
<keyword evidence="3 5" id="KW-1133">Transmembrane helix</keyword>
<evidence type="ECO:0000256" key="1">
    <source>
        <dbReference type="ARBA" id="ARBA00004141"/>
    </source>
</evidence>
<evidence type="ECO:0000256" key="4">
    <source>
        <dbReference type="ARBA" id="ARBA00023136"/>
    </source>
</evidence>
<protein>
    <submittedName>
        <fullName evidence="6">DUF4870 domain-containing protein</fullName>
    </submittedName>
</protein>
<comment type="subcellular location">
    <subcellularLocation>
        <location evidence="1">Membrane</location>
        <topology evidence="1">Multi-pass membrane protein</topology>
    </subcellularLocation>
</comment>
<gene>
    <name evidence="6" type="ORF">ELQ94_10080</name>
</gene>
<evidence type="ECO:0000256" key="5">
    <source>
        <dbReference type="SAM" id="Phobius"/>
    </source>
</evidence>
<dbReference type="InterPro" id="IPR019109">
    <property type="entry name" value="MamF_MmsF"/>
</dbReference>
<feature type="transmembrane region" description="Helical" evidence="5">
    <location>
        <begin position="113"/>
        <end position="132"/>
    </location>
</feature>
<accession>A0A3S0VBS5</accession>
<evidence type="ECO:0000313" key="6">
    <source>
        <dbReference type="EMBL" id="RUR01792.1"/>
    </source>
</evidence>
<feature type="transmembrane region" description="Helical" evidence="5">
    <location>
        <begin position="24"/>
        <end position="51"/>
    </location>
</feature>
<keyword evidence="2 5" id="KW-0812">Transmembrane</keyword>
<dbReference type="OrthoDB" id="3747410at2"/>
<keyword evidence="7" id="KW-1185">Reference proteome</keyword>
<evidence type="ECO:0000256" key="2">
    <source>
        <dbReference type="ARBA" id="ARBA00022692"/>
    </source>
</evidence>
<sequence length="151" mass="15807">MTSPTPPPTVPHEVPPPGYKGTGAWALGFLAYVPIPFIAQIMTGLIMAGVYPTHKKRGAIAHANARHAANWGLTYSTLTVVLILLAIGFAALITNGGSTTASGSVTALPLIPLGLWMLVSLVHVIVTIIGTVQASRGAVFRFPLAIRFISQ</sequence>
<proteinExistence type="predicted"/>
<comment type="caution">
    <text evidence="6">The sequence shown here is derived from an EMBL/GenBank/DDBJ whole genome shotgun (WGS) entry which is preliminary data.</text>
</comment>
<organism evidence="6 7">
    <name type="scientific">Labedella endophytica</name>
    <dbReference type="NCBI Taxonomy" id="1523160"/>
    <lineage>
        <taxon>Bacteria</taxon>
        <taxon>Bacillati</taxon>
        <taxon>Actinomycetota</taxon>
        <taxon>Actinomycetes</taxon>
        <taxon>Micrococcales</taxon>
        <taxon>Microbacteriaceae</taxon>
        <taxon>Labedella</taxon>
    </lineage>
</organism>
<evidence type="ECO:0000256" key="3">
    <source>
        <dbReference type="ARBA" id="ARBA00022989"/>
    </source>
</evidence>